<accession>A0A0N9W043</accession>
<dbReference type="EMBL" id="CP012808">
    <property type="protein sequence ID" value="ALH95882.1"/>
    <property type="molecule type" value="Genomic_DNA"/>
</dbReference>
<organism evidence="2 3">
    <name type="scientific">Acinetobacter equi</name>
    <dbReference type="NCBI Taxonomy" id="1324350"/>
    <lineage>
        <taxon>Bacteria</taxon>
        <taxon>Pseudomonadati</taxon>
        <taxon>Pseudomonadota</taxon>
        <taxon>Gammaproteobacteria</taxon>
        <taxon>Moraxellales</taxon>
        <taxon>Moraxellaceae</taxon>
        <taxon>Acinetobacter</taxon>
    </lineage>
</organism>
<dbReference type="RefSeq" id="WP_054581770.1">
    <property type="nucleotide sequence ID" value="NZ_CP012808.1"/>
</dbReference>
<keyword evidence="3" id="KW-1185">Reference proteome</keyword>
<reference evidence="2 3" key="1">
    <citation type="journal article" date="2015" name="Int. J. Syst. Evol. Microbiol.">
        <title>Acinetobacter equi sp. nov. isolated from horse faeces.</title>
        <authorList>
            <person name="Poppel M.T."/>
            <person name="Skiebe E."/>
            <person name="Laue M."/>
            <person name="Bergmann H."/>
            <person name="Ebersberger I."/>
            <person name="Garn T."/>
            <person name="Fruth A."/>
            <person name="Baumgardt S."/>
            <person name="Busse H.J."/>
            <person name="Wilharm G."/>
        </authorList>
    </citation>
    <scope>NUCLEOTIDE SEQUENCE [LARGE SCALE GENOMIC DNA]</scope>
    <source>
        <strain evidence="2 3">114</strain>
    </source>
</reference>
<dbReference type="KEGG" id="aei:AOY20_10260"/>
<evidence type="ECO:0000313" key="2">
    <source>
        <dbReference type="EMBL" id="ALH95882.1"/>
    </source>
</evidence>
<gene>
    <name evidence="2" type="ORF">AOY20_10260</name>
</gene>
<dbReference type="Proteomes" id="UP000064939">
    <property type="component" value="Chromosome"/>
</dbReference>
<proteinExistence type="predicted"/>
<feature type="region of interest" description="Disordered" evidence="1">
    <location>
        <begin position="1"/>
        <end position="27"/>
    </location>
</feature>
<protein>
    <submittedName>
        <fullName evidence="2">Uncharacterized protein</fullName>
    </submittedName>
</protein>
<evidence type="ECO:0000313" key="3">
    <source>
        <dbReference type="Proteomes" id="UP000064939"/>
    </source>
</evidence>
<evidence type="ECO:0000256" key="1">
    <source>
        <dbReference type="SAM" id="MobiDB-lite"/>
    </source>
</evidence>
<sequence>MLSACSKASDNKEIQSQNNEVIENQSLENKQLSENDLKIIDKYNQVFTLMSEGEYDQFKQELERLLPEIVQIKNKKEREKNLMTSYLQLEMFEEAYELNQQRIIENPSLESFQCLLMKQLKRSKRDIEKCNQNVANHILMELSNSSDLNEEERATMKGIYYLYMVEAGHENYLVKFKAYIKIISNESVQTQLENMSEMMSLDQPFTP</sequence>
<name>A0A0N9W043_9GAMM</name>
<dbReference type="AlphaFoldDB" id="A0A0N9W043"/>
<feature type="compositionally biased region" description="Polar residues" evidence="1">
    <location>
        <begin position="14"/>
        <end position="27"/>
    </location>
</feature>